<keyword evidence="4" id="KW-1003">Cell membrane</keyword>
<feature type="transmembrane region" description="Helical" evidence="9">
    <location>
        <begin position="21"/>
        <end position="40"/>
    </location>
</feature>
<feature type="compositionally biased region" description="Basic and acidic residues" evidence="8">
    <location>
        <begin position="466"/>
        <end position="498"/>
    </location>
</feature>
<dbReference type="AlphaFoldDB" id="A0AA37HK98"/>
<comment type="caution">
    <text evidence="10">The sequence shown here is derived from an EMBL/GenBank/DDBJ whole genome shotgun (WGS) entry which is preliminary data.</text>
</comment>
<dbReference type="InterPro" id="IPR002549">
    <property type="entry name" value="AI-2E-like"/>
</dbReference>
<feature type="transmembrane region" description="Helical" evidence="9">
    <location>
        <begin position="46"/>
        <end position="66"/>
    </location>
</feature>
<evidence type="ECO:0000256" key="7">
    <source>
        <dbReference type="ARBA" id="ARBA00023136"/>
    </source>
</evidence>
<gene>
    <name evidence="10" type="ORF">NBEOAGPD_0578</name>
</gene>
<keyword evidence="3" id="KW-0813">Transport</keyword>
<dbReference type="EMBL" id="BPQM01000011">
    <property type="protein sequence ID" value="GJD77374.1"/>
    <property type="molecule type" value="Genomic_DNA"/>
</dbReference>
<reference evidence="10" key="1">
    <citation type="journal article" date="2016" name="Front. Microbiol.">
        <title>Genome Sequence of the Piezophilic, Mesophilic Sulfate-Reducing Bacterium Desulfovibrio indicus J2T.</title>
        <authorList>
            <person name="Cao J."/>
            <person name="Maignien L."/>
            <person name="Shao Z."/>
            <person name="Alain K."/>
            <person name="Jebbar M."/>
        </authorList>
    </citation>
    <scope>NUCLEOTIDE SEQUENCE</scope>
    <source>
        <strain evidence="10">NBRC 103626</strain>
    </source>
</reference>
<dbReference type="Pfam" id="PF01594">
    <property type="entry name" value="AI-2E_transport"/>
    <property type="match status" value="2"/>
</dbReference>
<feature type="transmembrane region" description="Helical" evidence="9">
    <location>
        <begin position="252"/>
        <end position="276"/>
    </location>
</feature>
<evidence type="ECO:0000256" key="3">
    <source>
        <dbReference type="ARBA" id="ARBA00022448"/>
    </source>
</evidence>
<evidence type="ECO:0000256" key="2">
    <source>
        <dbReference type="ARBA" id="ARBA00009773"/>
    </source>
</evidence>
<name>A0AA37HK98_9HYPH</name>
<evidence type="ECO:0000256" key="9">
    <source>
        <dbReference type="SAM" id="Phobius"/>
    </source>
</evidence>
<feature type="transmembrane region" description="Helical" evidence="9">
    <location>
        <begin position="185"/>
        <end position="208"/>
    </location>
</feature>
<keyword evidence="5 9" id="KW-0812">Transmembrane</keyword>
<evidence type="ECO:0000256" key="4">
    <source>
        <dbReference type="ARBA" id="ARBA00022475"/>
    </source>
</evidence>
<keyword evidence="7 9" id="KW-0472">Membrane</keyword>
<dbReference type="PANTHER" id="PTHR21716">
    <property type="entry name" value="TRANSMEMBRANE PROTEIN"/>
    <property type="match status" value="1"/>
</dbReference>
<comment type="similarity">
    <text evidence="2">Belongs to the autoinducer-2 exporter (AI-2E) (TC 2.A.86) family.</text>
</comment>
<keyword evidence="11" id="KW-1185">Reference proteome</keyword>
<feature type="transmembrane region" description="Helical" evidence="9">
    <location>
        <begin position="282"/>
        <end position="302"/>
    </location>
</feature>
<dbReference type="GO" id="GO:0005886">
    <property type="term" value="C:plasma membrane"/>
    <property type="evidence" value="ECO:0007669"/>
    <property type="project" value="UniProtKB-SubCell"/>
</dbReference>
<sequence length="670" mass="71852">MAMTPAAASPQSARIPPPGTPGMSGLATLAVAVVVVAALYLGREVFIPLVLAILLSFVLAPVVGFLRRVHLGRVPSVIAAVLLALGVILGIGGVIGLQVADLAKNLPQYQTTVQQKIEGLQQGVLGRANDLFRRLSHQVSEAQNKADTASGAAAGARGPGGEAPKPVLVKVQEPDPSPITLAEKVLGPIVEPLTTVGIVLVVVVFILMQREDLRDRIIRVFGANDLHRTTVAMDEAAGRLGTYFLAQLGMNAAFGVLIGLGLWTIGVPSPILWGVFSALMRFVPYIGAFISGLLPVALAAAVDPGWSMAIWTAALFLIVEPLFGHVIEPLLYGHSTGLSPFAVIVSTLFWGFLWGPVGLILATPFTVCLVVLGRHVERLEFLDVLLGDRPPLTPVENFYQRMLAGDPDEAQEQAELLLKERSLSSYYDEVALKALQLAANDYQRGVLNPQQLDTIRSLTQSLVEEFASRSDEEPEDDRKSSEKGEAEGSLAEKAHPKNEAVPGEAPPPEQRPPIWRGEAPVLCIAGRGPLDEAASTMLAQLLGKHGIGARVVPHEAVARGNIRTLDVEGAAMVCISYLDISGNPAHLRFLLDRLKRKLPGRPILVGLWPAEDAILTDQTLRRQVGADHYVASLRQAVEACLDVLRQECERAPQQPRLSVVPQADDETARV</sequence>
<evidence type="ECO:0000256" key="6">
    <source>
        <dbReference type="ARBA" id="ARBA00022989"/>
    </source>
</evidence>
<feature type="region of interest" description="Disordered" evidence="8">
    <location>
        <begin position="141"/>
        <end position="164"/>
    </location>
</feature>
<feature type="transmembrane region" description="Helical" evidence="9">
    <location>
        <begin position="347"/>
        <end position="372"/>
    </location>
</feature>
<evidence type="ECO:0000256" key="1">
    <source>
        <dbReference type="ARBA" id="ARBA00004651"/>
    </source>
</evidence>
<keyword evidence="6 9" id="KW-1133">Transmembrane helix</keyword>
<organism evidence="10 11">
    <name type="scientific">Methylobacterium gregans</name>
    <dbReference type="NCBI Taxonomy" id="374424"/>
    <lineage>
        <taxon>Bacteria</taxon>
        <taxon>Pseudomonadati</taxon>
        <taxon>Pseudomonadota</taxon>
        <taxon>Alphaproteobacteria</taxon>
        <taxon>Hyphomicrobiales</taxon>
        <taxon>Methylobacteriaceae</taxon>
        <taxon>Methylobacterium</taxon>
    </lineage>
</organism>
<evidence type="ECO:0000256" key="5">
    <source>
        <dbReference type="ARBA" id="ARBA00022692"/>
    </source>
</evidence>
<dbReference type="RefSeq" id="WP_370880124.1">
    <property type="nucleotide sequence ID" value="NZ_BPQM01000011.1"/>
</dbReference>
<protein>
    <recommendedName>
        <fullName evidence="12">AI-2E family transporter</fullName>
    </recommendedName>
</protein>
<evidence type="ECO:0000313" key="11">
    <source>
        <dbReference type="Proteomes" id="UP001055108"/>
    </source>
</evidence>
<proteinExistence type="inferred from homology"/>
<dbReference type="PANTHER" id="PTHR21716:SF53">
    <property type="entry name" value="PERMEASE PERM-RELATED"/>
    <property type="match status" value="1"/>
</dbReference>
<feature type="transmembrane region" description="Helical" evidence="9">
    <location>
        <begin position="309"/>
        <end position="327"/>
    </location>
</feature>
<comment type="subcellular location">
    <subcellularLocation>
        <location evidence="1">Cell membrane</location>
        <topology evidence="1">Multi-pass membrane protein</topology>
    </subcellularLocation>
</comment>
<feature type="transmembrane region" description="Helical" evidence="9">
    <location>
        <begin position="78"/>
        <end position="100"/>
    </location>
</feature>
<evidence type="ECO:0000313" key="10">
    <source>
        <dbReference type="EMBL" id="GJD77374.1"/>
    </source>
</evidence>
<feature type="region of interest" description="Disordered" evidence="8">
    <location>
        <begin position="466"/>
        <end position="515"/>
    </location>
</feature>
<evidence type="ECO:0008006" key="12">
    <source>
        <dbReference type="Google" id="ProtNLM"/>
    </source>
</evidence>
<dbReference type="Proteomes" id="UP001055108">
    <property type="component" value="Unassembled WGS sequence"/>
</dbReference>
<reference evidence="10" key="2">
    <citation type="submission" date="2021-08" db="EMBL/GenBank/DDBJ databases">
        <authorList>
            <person name="Tani A."/>
            <person name="Ola A."/>
            <person name="Ogura Y."/>
            <person name="Katsura K."/>
            <person name="Hayashi T."/>
        </authorList>
    </citation>
    <scope>NUCLEOTIDE SEQUENCE</scope>
    <source>
        <strain evidence="10">NBRC 103626</strain>
    </source>
</reference>
<feature type="compositionally biased region" description="Low complexity" evidence="8">
    <location>
        <begin position="146"/>
        <end position="156"/>
    </location>
</feature>
<accession>A0AA37HK98</accession>
<evidence type="ECO:0000256" key="8">
    <source>
        <dbReference type="SAM" id="MobiDB-lite"/>
    </source>
</evidence>